<evidence type="ECO:0000313" key="12">
    <source>
        <dbReference type="Proteomes" id="UP000182932"/>
    </source>
</evidence>
<dbReference type="Proteomes" id="UP000182932">
    <property type="component" value="Unassembled WGS sequence"/>
</dbReference>
<gene>
    <name evidence="11" type="ORF">SAMN04487940_11153</name>
</gene>
<dbReference type="PANTHER" id="PTHR35011">
    <property type="entry name" value="2,3-DIKETO-L-GULONATE TRAP TRANSPORTER SMALL PERMEASE PROTEIN YIAM"/>
    <property type="match status" value="1"/>
</dbReference>
<keyword evidence="4 9" id="KW-0997">Cell inner membrane</keyword>
<keyword evidence="5 9" id="KW-0812">Transmembrane</keyword>
<keyword evidence="6 9" id="KW-1133">Transmembrane helix</keyword>
<protein>
    <recommendedName>
        <fullName evidence="9">TRAP transporter small permease protein</fullName>
    </recommendedName>
</protein>
<comment type="caution">
    <text evidence="11">The sequence shown here is derived from an EMBL/GenBank/DDBJ whole genome shotgun (WGS) entry which is preliminary data.</text>
</comment>
<dbReference type="InterPro" id="IPR007387">
    <property type="entry name" value="TRAP_DctQ"/>
</dbReference>
<dbReference type="GO" id="GO:0022857">
    <property type="term" value="F:transmembrane transporter activity"/>
    <property type="evidence" value="ECO:0007669"/>
    <property type="project" value="UniProtKB-UniRule"/>
</dbReference>
<dbReference type="InterPro" id="IPR055348">
    <property type="entry name" value="DctQ"/>
</dbReference>
<evidence type="ECO:0000256" key="2">
    <source>
        <dbReference type="ARBA" id="ARBA00022448"/>
    </source>
</evidence>
<evidence type="ECO:0000256" key="4">
    <source>
        <dbReference type="ARBA" id="ARBA00022519"/>
    </source>
</evidence>
<dbReference type="EMBL" id="FNYY01000011">
    <property type="protein sequence ID" value="SEJ82544.1"/>
    <property type="molecule type" value="Genomic_DNA"/>
</dbReference>
<evidence type="ECO:0000256" key="5">
    <source>
        <dbReference type="ARBA" id="ARBA00022692"/>
    </source>
</evidence>
<feature type="transmembrane region" description="Helical" evidence="9">
    <location>
        <begin position="45"/>
        <end position="65"/>
    </location>
</feature>
<dbReference type="AlphaFoldDB" id="A0A975ZPA7"/>
<dbReference type="GO" id="GO:0015740">
    <property type="term" value="P:C4-dicarboxylate transport"/>
    <property type="evidence" value="ECO:0007669"/>
    <property type="project" value="TreeGrafter"/>
</dbReference>
<sequence length="169" mass="18550">MTKVLGWLENALLQLAVVAMIVITVIICYGIAARSFHWPGLPDDILIVRQLMVATIAAALGYASAERAHIAIDIFYNALPAGVRKACNLLAWCIGLVAFVPLTVWAWDEFASSFARGDYMYGKLKLQEWPGEAMFFVGLLVMMLRLVALVVHDARHPGPVDGPLARAEK</sequence>
<evidence type="ECO:0000256" key="9">
    <source>
        <dbReference type="RuleBase" id="RU369079"/>
    </source>
</evidence>
<dbReference type="PANTHER" id="PTHR35011:SF10">
    <property type="entry name" value="TRAP TRANSPORTER SMALL PERMEASE PROTEIN"/>
    <property type="match status" value="1"/>
</dbReference>
<dbReference type="GO" id="GO:0005886">
    <property type="term" value="C:plasma membrane"/>
    <property type="evidence" value="ECO:0007669"/>
    <property type="project" value="UniProtKB-SubCell"/>
</dbReference>
<feature type="domain" description="Tripartite ATP-independent periplasmic transporters DctQ component" evidence="10">
    <location>
        <begin position="23"/>
        <end position="155"/>
    </location>
</feature>
<feature type="transmembrane region" description="Helical" evidence="9">
    <location>
        <begin position="12"/>
        <end position="33"/>
    </location>
</feature>
<evidence type="ECO:0000256" key="8">
    <source>
        <dbReference type="ARBA" id="ARBA00038436"/>
    </source>
</evidence>
<comment type="function">
    <text evidence="9">Part of the tripartite ATP-independent periplasmic (TRAP) transport system.</text>
</comment>
<accession>A0A975ZPA7</accession>
<comment type="subcellular location">
    <subcellularLocation>
        <location evidence="1 9">Cell inner membrane</location>
        <topology evidence="1 9">Multi-pass membrane protein</topology>
    </subcellularLocation>
</comment>
<keyword evidence="2 9" id="KW-0813">Transport</keyword>
<organism evidence="11 12">
    <name type="scientific">Marinovum algicola</name>
    <dbReference type="NCBI Taxonomy" id="42444"/>
    <lineage>
        <taxon>Bacteria</taxon>
        <taxon>Pseudomonadati</taxon>
        <taxon>Pseudomonadota</taxon>
        <taxon>Alphaproteobacteria</taxon>
        <taxon>Rhodobacterales</taxon>
        <taxon>Roseobacteraceae</taxon>
        <taxon>Marinovum</taxon>
    </lineage>
</organism>
<feature type="transmembrane region" description="Helical" evidence="9">
    <location>
        <begin position="86"/>
        <end position="107"/>
    </location>
</feature>
<keyword evidence="7 9" id="KW-0472">Membrane</keyword>
<evidence type="ECO:0000256" key="1">
    <source>
        <dbReference type="ARBA" id="ARBA00004429"/>
    </source>
</evidence>
<dbReference type="Pfam" id="PF04290">
    <property type="entry name" value="DctQ"/>
    <property type="match status" value="1"/>
</dbReference>
<evidence type="ECO:0000313" key="11">
    <source>
        <dbReference type="EMBL" id="SEJ82544.1"/>
    </source>
</evidence>
<comment type="similarity">
    <text evidence="8 9">Belongs to the TRAP transporter small permease family.</text>
</comment>
<name>A0A975ZPA7_9RHOB</name>
<keyword evidence="3" id="KW-1003">Cell membrane</keyword>
<proteinExistence type="inferred from homology"/>
<reference evidence="11 12" key="1">
    <citation type="submission" date="2016-10" db="EMBL/GenBank/DDBJ databases">
        <authorList>
            <person name="Varghese N."/>
            <person name="Submissions S."/>
        </authorList>
    </citation>
    <scope>NUCLEOTIDE SEQUENCE [LARGE SCALE GENOMIC DNA]</scope>
    <source>
        <strain evidence="11 12">FF3</strain>
    </source>
</reference>
<evidence type="ECO:0000256" key="3">
    <source>
        <dbReference type="ARBA" id="ARBA00022475"/>
    </source>
</evidence>
<keyword evidence="12" id="KW-1185">Reference proteome</keyword>
<comment type="subunit">
    <text evidence="9">The complex comprises the extracytoplasmic solute receptor protein and the two transmembrane proteins.</text>
</comment>
<evidence type="ECO:0000259" key="10">
    <source>
        <dbReference type="Pfam" id="PF04290"/>
    </source>
</evidence>
<evidence type="ECO:0000256" key="7">
    <source>
        <dbReference type="ARBA" id="ARBA00023136"/>
    </source>
</evidence>
<evidence type="ECO:0000256" key="6">
    <source>
        <dbReference type="ARBA" id="ARBA00022989"/>
    </source>
</evidence>
<feature type="transmembrane region" description="Helical" evidence="9">
    <location>
        <begin position="133"/>
        <end position="151"/>
    </location>
</feature>